<evidence type="ECO:0000313" key="11">
    <source>
        <dbReference type="Proteomes" id="UP000615687"/>
    </source>
</evidence>
<evidence type="ECO:0000256" key="5">
    <source>
        <dbReference type="ARBA" id="ARBA00022692"/>
    </source>
</evidence>
<feature type="transmembrane region" description="Helical" evidence="8">
    <location>
        <begin position="328"/>
        <end position="349"/>
    </location>
</feature>
<feature type="transmembrane region" description="Helical" evidence="8">
    <location>
        <begin position="298"/>
        <end position="316"/>
    </location>
</feature>
<evidence type="ECO:0000259" key="9">
    <source>
        <dbReference type="Pfam" id="PF13231"/>
    </source>
</evidence>
<keyword evidence="4" id="KW-0808">Transferase</keyword>
<comment type="subcellular location">
    <subcellularLocation>
        <location evidence="1">Cell membrane</location>
        <topology evidence="1">Multi-pass membrane protein</topology>
    </subcellularLocation>
</comment>
<dbReference type="Pfam" id="PF13231">
    <property type="entry name" value="PMT_2"/>
    <property type="match status" value="1"/>
</dbReference>
<keyword evidence="7 8" id="KW-0472">Membrane</keyword>
<dbReference type="InterPro" id="IPR038731">
    <property type="entry name" value="RgtA/B/C-like"/>
</dbReference>
<protein>
    <submittedName>
        <fullName evidence="10">Glycosyltransferase family 39 protein</fullName>
    </submittedName>
</protein>
<evidence type="ECO:0000256" key="3">
    <source>
        <dbReference type="ARBA" id="ARBA00022676"/>
    </source>
</evidence>
<dbReference type="InterPro" id="IPR050297">
    <property type="entry name" value="LipidA_mod_glycosyltrf_83"/>
</dbReference>
<comment type="caution">
    <text evidence="10">The sequence shown here is derived from an EMBL/GenBank/DDBJ whole genome shotgun (WGS) entry which is preliminary data.</text>
</comment>
<keyword evidence="6 8" id="KW-1133">Transmembrane helix</keyword>
<keyword evidence="11" id="KW-1185">Reference proteome</keyword>
<keyword evidence="5 8" id="KW-0812">Transmembrane</keyword>
<evidence type="ECO:0000256" key="1">
    <source>
        <dbReference type="ARBA" id="ARBA00004651"/>
    </source>
</evidence>
<evidence type="ECO:0000313" key="10">
    <source>
        <dbReference type="EMBL" id="MBD8876251.1"/>
    </source>
</evidence>
<organism evidence="10 11">
    <name type="scientific">Roseibium polysiphoniae</name>
    <dbReference type="NCBI Taxonomy" id="2571221"/>
    <lineage>
        <taxon>Bacteria</taxon>
        <taxon>Pseudomonadati</taxon>
        <taxon>Pseudomonadota</taxon>
        <taxon>Alphaproteobacteria</taxon>
        <taxon>Hyphomicrobiales</taxon>
        <taxon>Stappiaceae</taxon>
        <taxon>Roseibium</taxon>
    </lineage>
</organism>
<dbReference type="PANTHER" id="PTHR33908:SF11">
    <property type="entry name" value="MEMBRANE PROTEIN"/>
    <property type="match status" value="1"/>
</dbReference>
<feature type="transmembrane region" description="Helical" evidence="8">
    <location>
        <begin position="140"/>
        <end position="156"/>
    </location>
</feature>
<evidence type="ECO:0000256" key="6">
    <source>
        <dbReference type="ARBA" id="ARBA00022989"/>
    </source>
</evidence>
<feature type="transmembrane region" description="Helical" evidence="8">
    <location>
        <begin position="168"/>
        <end position="198"/>
    </location>
</feature>
<feature type="domain" description="Glycosyltransferase RgtA/B/C/D-like" evidence="9">
    <location>
        <begin position="69"/>
        <end position="201"/>
    </location>
</feature>
<reference evidence="10 11" key="1">
    <citation type="submission" date="2020-09" db="EMBL/GenBank/DDBJ databases">
        <title>The genome sequence of type strain Labrenzia polysiphoniae KACC 19711.</title>
        <authorList>
            <person name="Liu Y."/>
        </authorList>
    </citation>
    <scope>NUCLEOTIDE SEQUENCE [LARGE SCALE GENOMIC DNA]</scope>
    <source>
        <strain evidence="10 11">KACC 19711</strain>
    </source>
</reference>
<name>A0ABR9C8L0_9HYPH</name>
<evidence type="ECO:0000256" key="2">
    <source>
        <dbReference type="ARBA" id="ARBA00022475"/>
    </source>
</evidence>
<dbReference type="EMBL" id="JACYXJ010000003">
    <property type="protein sequence ID" value="MBD8876251.1"/>
    <property type="molecule type" value="Genomic_DNA"/>
</dbReference>
<feature type="transmembrane region" description="Helical" evidence="8">
    <location>
        <begin position="218"/>
        <end position="237"/>
    </location>
</feature>
<feature type="transmembrane region" description="Helical" evidence="8">
    <location>
        <begin position="118"/>
        <end position="134"/>
    </location>
</feature>
<keyword evidence="3" id="KW-0328">Glycosyltransferase</keyword>
<dbReference type="Proteomes" id="UP000615687">
    <property type="component" value="Unassembled WGS sequence"/>
</dbReference>
<dbReference type="PANTHER" id="PTHR33908">
    <property type="entry name" value="MANNOSYLTRANSFERASE YKCB-RELATED"/>
    <property type="match status" value="1"/>
</dbReference>
<proteinExistence type="predicted"/>
<sequence length="486" mass="54003">MKSEINGQSGREHFGLQKMALAGIIAVGAALRLWDLDRTSLWYDEAVSWSQSKGSLGELIALVAADNYPPLHNLLLWLTMPIIGDSETALRLPSAIAGILSIWLVYELGRLVFTRNTGLLAAAILAISPFHIWYSTEARMYALFAMAGLAFLIALVRTLEGDRLRWPILAAVFGALFLYSHIYAAFSMAGIGVLLLLWQVRSVRAQSFGYQDANTRTFASFCTSCLLFLPWLAVLAVRAKDVVNNGFWIAYPDGPFLKTMMRDMAGSETFFLALAATALLVLIPTRKQSAKTDVDHRAAALLAAFAIAPFIIAYGLSITLRPILFDRYLIAAWPVLILLASAGACRFLPRLGPVALLTAVVLLTIHPLRFTLLQKIRPEWREISSIYLTERKNTDALYLYKGFSAPALDYYLRSQAAFQPLAKPEDLSANSLQPLVWLLFAHASRSEMIELQERMPSQFKETGRWRSFGWGESGLTLLRFDAESGD</sequence>
<evidence type="ECO:0000256" key="8">
    <source>
        <dbReference type="SAM" id="Phobius"/>
    </source>
</evidence>
<dbReference type="RefSeq" id="WP_192108737.1">
    <property type="nucleotide sequence ID" value="NZ_JACYXJ010000003.1"/>
</dbReference>
<evidence type="ECO:0000256" key="4">
    <source>
        <dbReference type="ARBA" id="ARBA00022679"/>
    </source>
</evidence>
<keyword evidence="2" id="KW-1003">Cell membrane</keyword>
<evidence type="ECO:0000256" key="7">
    <source>
        <dbReference type="ARBA" id="ARBA00023136"/>
    </source>
</evidence>
<feature type="transmembrane region" description="Helical" evidence="8">
    <location>
        <begin position="269"/>
        <end position="286"/>
    </location>
</feature>
<gene>
    <name evidence="10" type="ORF">IG617_08135</name>
</gene>
<feature type="transmembrane region" description="Helical" evidence="8">
    <location>
        <begin position="16"/>
        <end position="34"/>
    </location>
</feature>
<accession>A0ABR9C8L0</accession>
<feature type="transmembrane region" description="Helical" evidence="8">
    <location>
        <begin position="355"/>
        <end position="372"/>
    </location>
</feature>